<reference evidence="2" key="2">
    <citation type="submission" date="2015-01" db="EMBL/GenBank/DDBJ databases">
        <title>Evolutionary Origins and Diversification of the Mycorrhizal Mutualists.</title>
        <authorList>
            <consortium name="DOE Joint Genome Institute"/>
            <consortium name="Mycorrhizal Genomics Consortium"/>
            <person name="Kohler A."/>
            <person name="Kuo A."/>
            <person name="Nagy L.G."/>
            <person name="Floudas D."/>
            <person name="Copeland A."/>
            <person name="Barry K.W."/>
            <person name="Cichocki N."/>
            <person name="Veneault-Fourrey C."/>
            <person name="LaButti K."/>
            <person name="Lindquist E.A."/>
            <person name="Lipzen A."/>
            <person name="Lundell T."/>
            <person name="Morin E."/>
            <person name="Murat C."/>
            <person name="Riley R."/>
            <person name="Ohm R."/>
            <person name="Sun H."/>
            <person name="Tunlid A."/>
            <person name="Henrissat B."/>
            <person name="Grigoriev I.V."/>
            <person name="Hibbett D.S."/>
            <person name="Martin F."/>
        </authorList>
    </citation>
    <scope>NUCLEOTIDE SEQUENCE [LARGE SCALE GENOMIC DNA]</scope>
    <source>
        <strain evidence="2">MUT 4182</strain>
    </source>
</reference>
<accession>A0A0C3QAL7</accession>
<evidence type="ECO:0000313" key="2">
    <source>
        <dbReference type="Proteomes" id="UP000054248"/>
    </source>
</evidence>
<proteinExistence type="predicted"/>
<protein>
    <submittedName>
        <fullName evidence="1">Uncharacterized protein</fullName>
    </submittedName>
</protein>
<dbReference type="EMBL" id="KN823123">
    <property type="protein sequence ID" value="KIO21946.1"/>
    <property type="molecule type" value="Genomic_DNA"/>
</dbReference>
<dbReference type="AlphaFoldDB" id="A0A0C3QAL7"/>
<reference evidence="1 2" key="1">
    <citation type="submission" date="2014-04" db="EMBL/GenBank/DDBJ databases">
        <authorList>
            <consortium name="DOE Joint Genome Institute"/>
            <person name="Kuo A."/>
            <person name="Girlanda M."/>
            <person name="Perotto S."/>
            <person name="Kohler A."/>
            <person name="Nagy L.G."/>
            <person name="Floudas D."/>
            <person name="Copeland A."/>
            <person name="Barry K.W."/>
            <person name="Cichocki N."/>
            <person name="Veneault-Fourrey C."/>
            <person name="LaButti K."/>
            <person name="Lindquist E.A."/>
            <person name="Lipzen A."/>
            <person name="Lundell T."/>
            <person name="Morin E."/>
            <person name="Murat C."/>
            <person name="Sun H."/>
            <person name="Tunlid A."/>
            <person name="Henrissat B."/>
            <person name="Grigoriev I.V."/>
            <person name="Hibbett D.S."/>
            <person name="Martin F."/>
            <person name="Nordberg H.P."/>
            <person name="Cantor M.N."/>
            <person name="Hua S.X."/>
        </authorList>
    </citation>
    <scope>NUCLEOTIDE SEQUENCE [LARGE SCALE GENOMIC DNA]</scope>
    <source>
        <strain evidence="1 2">MUT 4182</strain>
    </source>
</reference>
<name>A0A0C3QAL7_9AGAM</name>
<organism evidence="1 2">
    <name type="scientific">Tulasnella calospora MUT 4182</name>
    <dbReference type="NCBI Taxonomy" id="1051891"/>
    <lineage>
        <taxon>Eukaryota</taxon>
        <taxon>Fungi</taxon>
        <taxon>Dikarya</taxon>
        <taxon>Basidiomycota</taxon>
        <taxon>Agaricomycotina</taxon>
        <taxon>Agaricomycetes</taxon>
        <taxon>Cantharellales</taxon>
        <taxon>Tulasnellaceae</taxon>
        <taxon>Tulasnella</taxon>
    </lineage>
</organism>
<dbReference type="Proteomes" id="UP000054248">
    <property type="component" value="Unassembled WGS sequence"/>
</dbReference>
<sequence length="123" mass="13837">MPVTMNRSTVSGCQYRQSTGTALHFQPEICKQLLCKSLSIFYSFNQRRGSRPRLVRVKLLWFADINAFPSLLCAPDRWCDNTEATLHAGLVCIGDACFAEDALLRLTQTTIGYPRTASTTTDW</sequence>
<keyword evidence="2" id="KW-1185">Reference proteome</keyword>
<gene>
    <name evidence="1" type="ORF">M407DRAFT_122882</name>
</gene>
<dbReference type="HOGENOM" id="CLU_2016896_0_0_1"/>
<evidence type="ECO:0000313" key="1">
    <source>
        <dbReference type="EMBL" id="KIO21946.1"/>
    </source>
</evidence>